<evidence type="ECO:0000256" key="1">
    <source>
        <dbReference type="ARBA" id="ARBA00004245"/>
    </source>
</evidence>
<feature type="compositionally biased region" description="Basic and acidic residues" evidence="6">
    <location>
        <begin position="347"/>
        <end position="358"/>
    </location>
</feature>
<feature type="region of interest" description="Disordered" evidence="6">
    <location>
        <begin position="709"/>
        <end position="730"/>
    </location>
</feature>
<keyword evidence="3" id="KW-0963">Cytoplasm</keyword>
<keyword evidence="8" id="KW-1185">Reference proteome</keyword>
<dbReference type="PROSITE" id="PS51450">
    <property type="entry name" value="LRR"/>
    <property type="match status" value="1"/>
</dbReference>
<feature type="region of interest" description="Disordered" evidence="6">
    <location>
        <begin position="62"/>
        <end position="105"/>
    </location>
</feature>
<feature type="region of interest" description="Disordered" evidence="6">
    <location>
        <begin position="163"/>
        <end position="237"/>
    </location>
</feature>
<feature type="region of interest" description="Disordered" evidence="6">
    <location>
        <begin position="372"/>
        <end position="674"/>
    </location>
</feature>
<dbReference type="Pfam" id="PF05672">
    <property type="entry name" value="MAP7"/>
    <property type="match status" value="1"/>
</dbReference>
<dbReference type="InterPro" id="IPR051483">
    <property type="entry name" value="MAP7_domain-containing"/>
</dbReference>
<evidence type="ECO:0000256" key="5">
    <source>
        <dbReference type="ARBA" id="ARBA00023212"/>
    </source>
</evidence>
<feature type="compositionally biased region" description="Basic and acidic residues" evidence="6">
    <location>
        <begin position="163"/>
        <end position="205"/>
    </location>
</feature>
<dbReference type="EMBL" id="CAUEEQ010000203">
    <property type="protein sequence ID" value="CAJ0916085.1"/>
    <property type="molecule type" value="Genomic_DNA"/>
</dbReference>
<reference evidence="7" key="1">
    <citation type="submission" date="2023-07" db="EMBL/GenBank/DDBJ databases">
        <authorList>
            <person name="Stuckert A."/>
        </authorList>
    </citation>
    <scope>NUCLEOTIDE SEQUENCE</scope>
</reference>
<evidence type="ECO:0000256" key="4">
    <source>
        <dbReference type="ARBA" id="ARBA00023054"/>
    </source>
</evidence>
<protein>
    <recommendedName>
        <fullName evidence="9">Ensconsin</fullName>
    </recommendedName>
</protein>
<proteinExistence type="inferred from homology"/>
<evidence type="ECO:0000313" key="8">
    <source>
        <dbReference type="Proteomes" id="UP001176940"/>
    </source>
</evidence>
<evidence type="ECO:0008006" key="9">
    <source>
        <dbReference type="Google" id="ProtNLM"/>
    </source>
</evidence>
<accession>A0ABN9KRU3</accession>
<feature type="compositionally biased region" description="Polar residues" evidence="6">
    <location>
        <begin position="475"/>
        <end position="488"/>
    </location>
</feature>
<feature type="compositionally biased region" description="Polar residues" evidence="6">
    <location>
        <begin position="719"/>
        <end position="730"/>
    </location>
</feature>
<keyword evidence="4" id="KW-0175">Coiled coil</keyword>
<dbReference type="Proteomes" id="UP001176940">
    <property type="component" value="Unassembled WGS sequence"/>
</dbReference>
<feature type="compositionally biased region" description="Basic and acidic residues" evidence="6">
    <location>
        <begin position="442"/>
        <end position="452"/>
    </location>
</feature>
<evidence type="ECO:0000313" key="7">
    <source>
        <dbReference type="EMBL" id="CAJ0916085.1"/>
    </source>
</evidence>
<keyword evidence="5" id="KW-0206">Cytoskeleton</keyword>
<feature type="compositionally biased region" description="Polar residues" evidence="6">
    <location>
        <begin position="374"/>
        <end position="393"/>
    </location>
</feature>
<comment type="caution">
    <text evidence="7">The sequence shown here is derived from an EMBL/GenBank/DDBJ whole genome shotgun (WGS) entry which is preliminary data.</text>
</comment>
<gene>
    <name evidence="7" type="ORF">RIMI_LOCUS195637</name>
</gene>
<feature type="compositionally biased region" description="Basic and acidic residues" evidence="6">
    <location>
        <begin position="88"/>
        <end position="105"/>
    </location>
</feature>
<dbReference type="PANTHER" id="PTHR15073">
    <property type="entry name" value="MICROTUBULE-ASSOCIATED PROTEIN"/>
    <property type="match status" value="1"/>
</dbReference>
<feature type="compositionally biased region" description="Basic residues" evidence="6">
    <location>
        <begin position="65"/>
        <end position="79"/>
    </location>
</feature>
<feature type="region of interest" description="Disordered" evidence="6">
    <location>
        <begin position="302"/>
        <end position="322"/>
    </location>
</feature>
<feature type="compositionally biased region" description="Basic and acidic residues" evidence="6">
    <location>
        <begin position="515"/>
        <end position="648"/>
    </location>
</feature>
<sequence>MRRAEIPTLAFDALHNGGSGCISLAHPLPHCEVRGGSDCLALAGCANAMCCKGVALNVPAGNGSRARHKTPAHRQRVPKMARATPDGPHGKEKKMSLSQARKDNVLSKSEPHLTLKVDERQRLARERREEREKLMAARESLWLEKEVRARQHYAKHLEERKKKLEEQRIKEERRRSAVDEKRRQKLEEEKERHEAVVKRTMERSQKPKQKNSRWSWGGALQSSTSISSSDPDRRSVSTMNLSKHVDPVITKRLSTSSATLLNTPDRGRRPQLSPWESNVVSRLLTPTHSYLARSKSTAALIRRRSPITPQPSKPQISKSSEKAKLFFSTPEVIARRRTAHFGGPSSMEKKEKRETDRENVLLTPISIIKRAISPNLSKPKSSAPTSGGSSYKSSPRLVPAISSIKAATTPQRPPSPGNVRPAKKDRKEDSKKKQGDIPANPTEKERIEEKDPPAPPAANAEVSSEEKPCPPSPATAETMQEEPSSLPQTPILASPTVTNKPFARTNDPGEATRILAEKRRLAREQREREEEEKREKEEEERRKKEEIAQRQAIERARREEEAKQQEAERKEMEEKELQEKERLEKQQAEEKEQREREEAERLQKQKEESDRIRLEREKHFQKEEQERSERKKRLEEIMKRTRRSEAGDKSIVQKNGEIPKPVENAGLLHPPPYKRSRHQSVFLQSNAETPRNGESVAPSPRIVTFSQALPLDSTEKQPNENGLRTPNNNNFEEIINLPVGSKPMKLDSLNNEGNSIQDLPPLNPLIAFEVDNVQTPQTAAPLHPIIVLITTSIIVFSPPPPSLPIPPPASLPPLPPSLPISSPPSLHPTTIIPSLTMIAHDLHHCLPHLHYREHLYWLCRGHLSQLQLCVYMEQMLNI</sequence>
<evidence type="ECO:0000256" key="2">
    <source>
        <dbReference type="ARBA" id="ARBA00007525"/>
    </source>
</evidence>
<evidence type="ECO:0000256" key="6">
    <source>
        <dbReference type="SAM" id="MobiDB-lite"/>
    </source>
</evidence>
<feature type="compositionally biased region" description="Basic and acidic residues" evidence="6">
    <location>
        <begin position="425"/>
        <end position="435"/>
    </location>
</feature>
<dbReference type="PANTHER" id="PTHR15073:SF4">
    <property type="entry name" value="ENSCONSIN"/>
    <property type="match status" value="1"/>
</dbReference>
<comment type="similarity">
    <text evidence="2">Belongs to the MAP7 family.</text>
</comment>
<organism evidence="7 8">
    <name type="scientific">Ranitomeya imitator</name>
    <name type="common">mimic poison frog</name>
    <dbReference type="NCBI Taxonomy" id="111125"/>
    <lineage>
        <taxon>Eukaryota</taxon>
        <taxon>Metazoa</taxon>
        <taxon>Chordata</taxon>
        <taxon>Craniata</taxon>
        <taxon>Vertebrata</taxon>
        <taxon>Euteleostomi</taxon>
        <taxon>Amphibia</taxon>
        <taxon>Batrachia</taxon>
        <taxon>Anura</taxon>
        <taxon>Neobatrachia</taxon>
        <taxon>Hyloidea</taxon>
        <taxon>Dendrobatidae</taxon>
        <taxon>Dendrobatinae</taxon>
        <taxon>Ranitomeya</taxon>
    </lineage>
</organism>
<dbReference type="InterPro" id="IPR008604">
    <property type="entry name" value="MAP7_fam"/>
</dbReference>
<comment type="subcellular location">
    <subcellularLocation>
        <location evidence="1">Cytoplasm</location>
        <location evidence="1">Cytoskeleton</location>
    </subcellularLocation>
</comment>
<name>A0ABN9KRU3_9NEOB</name>
<feature type="region of interest" description="Disordered" evidence="6">
    <location>
        <begin position="336"/>
        <end position="358"/>
    </location>
</feature>
<evidence type="ECO:0000256" key="3">
    <source>
        <dbReference type="ARBA" id="ARBA00022490"/>
    </source>
</evidence>
<dbReference type="InterPro" id="IPR001611">
    <property type="entry name" value="Leu-rich_rpt"/>
</dbReference>